<dbReference type="RefSeq" id="WP_135347453.1">
    <property type="nucleotide sequence ID" value="NZ_SRJD01000003.1"/>
</dbReference>
<dbReference type="PRINTS" id="PR00778">
    <property type="entry name" value="HTHARSR"/>
</dbReference>
<dbReference type="AlphaFoldDB" id="A0A4Z0GRF7"/>
<dbReference type="GO" id="GO:0003700">
    <property type="term" value="F:DNA-binding transcription factor activity"/>
    <property type="evidence" value="ECO:0007669"/>
    <property type="project" value="InterPro"/>
</dbReference>
<evidence type="ECO:0000256" key="2">
    <source>
        <dbReference type="ARBA" id="ARBA00023125"/>
    </source>
</evidence>
<dbReference type="NCBIfam" id="NF033788">
    <property type="entry name" value="HTH_metalloreg"/>
    <property type="match status" value="1"/>
</dbReference>
<gene>
    <name evidence="5" type="ORF">E4665_03630</name>
</gene>
<dbReference type="SMART" id="SM00418">
    <property type="entry name" value="HTH_ARSR"/>
    <property type="match status" value="1"/>
</dbReference>
<comment type="caution">
    <text evidence="5">The sequence shown here is derived from an EMBL/GenBank/DDBJ whole genome shotgun (WGS) entry which is preliminary data.</text>
</comment>
<dbReference type="Gene3D" id="1.10.10.10">
    <property type="entry name" value="Winged helix-like DNA-binding domain superfamily/Winged helix DNA-binding domain"/>
    <property type="match status" value="1"/>
</dbReference>
<evidence type="ECO:0000313" key="6">
    <source>
        <dbReference type="Proteomes" id="UP000298347"/>
    </source>
</evidence>
<dbReference type="InterPro" id="IPR036390">
    <property type="entry name" value="WH_DNA-bd_sf"/>
</dbReference>
<organism evidence="5 6">
    <name type="scientific">Sporolactobacillus shoreae</name>
    <dbReference type="NCBI Taxonomy" id="1465501"/>
    <lineage>
        <taxon>Bacteria</taxon>
        <taxon>Bacillati</taxon>
        <taxon>Bacillota</taxon>
        <taxon>Bacilli</taxon>
        <taxon>Bacillales</taxon>
        <taxon>Sporolactobacillaceae</taxon>
        <taxon>Sporolactobacillus</taxon>
    </lineage>
</organism>
<proteinExistence type="predicted"/>
<dbReference type="CDD" id="cd00090">
    <property type="entry name" value="HTH_ARSR"/>
    <property type="match status" value="1"/>
</dbReference>
<dbReference type="Pfam" id="PF01022">
    <property type="entry name" value="HTH_5"/>
    <property type="match status" value="1"/>
</dbReference>
<protein>
    <submittedName>
        <fullName evidence="5">Metalloregulator ArsR/SmtB family transcription factor</fullName>
    </submittedName>
</protein>
<accession>A0A4Z0GRF7</accession>
<keyword evidence="2" id="KW-0238">DNA-binding</keyword>
<dbReference type="OrthoDB" id="9798835at2"/>
<dbReference type="Proteomes" id="UP000298347">
    <property type="component" value="Unassembled WGS sequence"/>
</dbReference>
<evidence type="ECO:0000313" key="5">
    <source>
        <dbReference type="EMBL" id="TGA99430.1"/>
    </source>
</evidence>
<sequence>MIAEVEMISDLSSKLKLLGDRTRLTILSYLKVRELCVCELVDLLDASQPSISQHLKKLRVSGIINERKQGTWVYYRLNEELPAYLSGIIDALPDQNIKACDDPDCCS</sequence>
<dbReference type="SUPFAM" id="SSF46785">
    <property type="entry name" value="Winged helix' DNA-binding domain"/>
    <property type="match status" value="1"/>
</dbReference>
<keyword evidence="6" id="KW-1185">Reference proteome</keyword>
<dbReference type="EMBL" id="SRJD01000003">
    <property type="protein sequence ID" value="TGA99430.1"/>
    <property type="molecule type" value="Genomic_DNA"/>
</dbReference>
<dbReference type="InterPro" id="IPR011991">
    <property type="entry name" value="ArsR-like_HTH"/>
</dbReference>
<evidence type="ECO:0000259" key="4">
    <source>
        <dbReference type="PROSITE" id="PS50987"/>
    </source>
</evidence>
<dbReference type="InterPro" id="IPR001845">
    <property type="entry name" value="HTH_ArsR_DNA-bd_dom"/>
</dbReference>
<feature type="domain" description="HTH arsR-type" evidence="4">
    <location>
        <begin position="3"/>
        <end position="100"/>
    </location>
</feature>
<dbReference type="GO" id="GO:0003677">
    <property type="term" value="F:DNA binding"/>
    <property type="evidence" value="ECO:0007669"/>
    <property type="project" value="UniProtKB-KW"/>
</dbReference>
<evidence type="ECO:0000256" key="3">
    <source>
        <dbReference type="ARBA" id="ARBA00023163"/>
    </source>
</evidence>
<name>A0A4Z0GRF7_9BACL</name>
<dbReference type="InterPro" id="IPR036388">
    <property type="entry name" value="WH-like_DNA-bd_sf"/>
</dbReference>
<reference evidence="5 6" key="1">
    <citation type="journal article" date="2015" name="Int. J. Syst. Evol. Microbiol.">
        <title>Sporolactobacillus shoreae sp. nov. and Sporolactobacillus spathodeae sp. nov., two spore-forming lactic acid bacteria isolated from tree barks in Thailand.</title>
        <authorList>
            <person name="Thamacharoensuk T."/>
            <person name="Kitahara M."/>
            <person name="Ohkuma M."/>
            <person name="Thongchul N."/>
            <person name="Tanasupawat S."/>
        </authorList>
    </citation>
    <scope>NUCLEOTIDE SEQUENCE [LARGE SCALE GENOMIC DNA]</scope>
    <source>
        <strain evidence="5 6">BK92</strain>
    </source>
</reference>
<evidence type="ECO:0000256" key="1">
    <source>
        <dbReference type="ARBA" id="ARBA00023015"/>
    </source>
</evidence>
<dbReference type="PANTHER" id="PTHR33154:SF18">
    <property type="entry name" value="ARSENICAL RESISTANCE OPERON REPRESSOR"/>
    <property type="match status" value="1"/>
</dbReference>
<keyword evidence="1" id="KW-0805">Transcription regulation</keyword>
<keyword evidence="3" id="KW-0804">Transcription</keyword>
<dbReference type="PROSITE" id="PS50987">
    <property type="entry name" value="HTH_ARSR_2"/>
    <property type="match status" value="1"/>
</dbReference>
<dbReference type="PANTHER" id="PTHR33154">
    <property type="entry name" value="TRANSCRIPTIONAL REGULATOR, ARSR FAMILY"/>
    <property type="match status" value="1"/>
</dbReference>
<dbReference type="InterPro" id="IPR051081">
    <property type="entry name" value="HTH_MetalResp_TranReg"/>
</dbReference>